<protein>
    <submittedName>
        <fullName evidence="1">DUF952 domain-containing protein</fullName>
    </submittedName>
</protein>
<sequence length="40" mass="4596">MKSLYHLIIQTDLNVLDTSQVYEPDSLLTDGFIHLAYEAQ</sequence>
<keyword evidence="2" id="KW-1185">Reference proteome</keyword>
<accession>A0ABT0LBJ5</accession>
<evidence type="ECO:0000313" key="1">
    <source>
        <dbReference type="EMBL" id="MCL1124735.1"/>
    </source>
</evidence>
<evidence type="ECO:0000313" key="2">
    <source>
        <dbReference type="Proteomes" id="UP001203423"/>
    </source>
</evidence>
<organism evidence="1 2">
    <name type="scientific">Shewanella surugensis</name>
    <dbReference type="NCBI Taxonomy" id="212020"/>
    <lineage>
        <taxon>Bacteria</taxon>
        <taxon>Pseudomonadati</taxon>
        <taxon>Pseudomonadota</taxon>
        <taxon>Gammaproteobacteria</taxon>
        <taxon>Alteromonadales</taxon>
        <taxon>Shewanellaceae</taxon>
        <taxon>Shewanella</taxon>
    </lineage>
</organism>
<dbReference type="RefSeq" id="WP_248940013.1">
    <property type="nucleotide sequence ID" value="NZ_JAKIKS010000030.1"/>
</dbReference>
<comment type="caution">
    <text evidence="1">The sequence shown here is derived from an EMBL/GenBank/DDBJ whole genome shotgun (WGS) entry which is preliminary data.</text>
</comment>
<dbReference type="Gene3D" id="3.20.170.20">
    <property type="entry name" value="Protein of unknown function DUF952"/>
    <property type="match status" value="1"/>
</dbReference>
<dbReference type="Proteomes" id="UP001203423">
    <property type="component" value="Unassembled WGS sequence"/>
</dbReference>
<gene>
    <name evidence="1" type="ORF">L2764_09670</name>
</gene>
<proteinExistence type="predicted"/>
<name>A0ABT0LBJ5_9GAMM</name>
<dbReference type="EMBL" id="JAKIKS010000030">
    <property type="protein sequence ID" value="MCL1124735.1"/>
    <property type="molecule type" value="Genomic_DNA"/>
</dbReference>
<reference evidence="1 2" key="1">
    <citation type="submission" date="2022-01" db="EMBL/GenBank/DDBJ databases">
        <title>Whole genome-based taxonomy of the Shewanellaceae.</title>
        <authorList>
            <person name="Martin-Rodriguez A.J."/>
        </authorList>
    </citation>
    <scope>NUCLEOTIDE SEQUENCE [LARGE SCALE GENOMIC DNA]</scope>
    <source>
        <strain evidence="1 2">DSM 17177</strain>
    </source>
</reference>